<dbReference type="KEGG" id="sbat:G4Z16_07650"/>
<gene>
    <name evidence="3" type="ORF">G4Z16_07650</name>
</gene>
<feature type="domain" description="FAD dependent oxidoreductase" evidence="2">
    <location>
        <begin position="55"/>
        <end position="419"/>
    </location>
</feature>
<dbReference type="Proteomes" id="UP000595046">
    <property type="component" value="Chromosome"/>
</dbReference>
<dbReference type="GO" id="GO:0005737">
    <property type="term" value="C:cytoplasm"/>
    <property type="evidence" value="ECO:0007669"/>
    <property type="project" value="TreeGrafter"/>
</dbReference>
<protein>
    <submittedName>
        <fullName evidence="3">FAD-dependent oxidoreductase</fullName>
    </submittedName>
</protein>
<name>A0A7T1WRA2_9ACTN</name>
<sequence length="485" mass="53315">MSAPPDRSRSGSADGEREAEAARALAGARPVPFWLDDPERRPAALPSLAGETRCDLAVVGGGYSGLWTALIAKERDPSRDVVLLEGKETGWAASGRNGGFCDASLTHGFANGLARWPDEIEKLERLGLANLDAIEGAVRRHGIDCDFERTGEIELATQPHQVAELREAAAQARRHGFADRVTFLDGAAVREQVDSPSFLAGLWFRQSVAMLNPAKLAWGLKRACVEAGVRIYEYTPVRGLSADDDAVTMGTPYGRVRTQQVALATNAFPSLLRRLRPYIVPVYDYALMTEPLDERQRAEIGWEGRQGLADSANHFHYFRLTADDRILWGGYDVLYHYGSRIAAEFDQRPETFRTLAGHFFDTFPQLRGLRFTHAWGGVIDTCSRFSPFFGTAHRGRVAYAAGYTGLGVGATRFGAEVMLDLLSGDSTERTALTLVRKKPLPFPPEPVRWAGIALTQWSLSRADARGGRRNLWLKAMDAAGMGFDS</sequence>
<feature type="compositionally biased region" description="Basic and acidic residues" evidence="1">
    <location>
        <begin position="1"/>
        <end position="21"/>
    </location>
</feature>
<proteinExistence type="predicted"/>
<dbReference type="InterPro" id="IPR006076">
    <property type="entry name" value="FAD-dep_OxRdtase"/>
</dbReference>
<dbReference type="PANTHER" id="PTHR13847:SF281">
    <property type="entry name" value="FAD DEPENDENT OXIDOREDUCTASE DOMAIN-CONTAINING PROTEIN"/>
    <property type="match status" value="1"/>
</dbReference>
<reference evidence="4" key="1">
    <citation type="submission" date="2020-02" db="EMBL/GenBank/DDBJ databases">
        <title>Streptomyces sp. ASO4wet.</title>
        <authorList>
            <person name="Risdian C."/>
            <person name="Landwehr W."/>
            <person name="Schupp P."/>
            <person name="Wink J."/>
        </authorList>
    </citation>
    <scope>NUCLEOTIDE SEQUENCE [LARGE SCALE GENOMIC DNA]</scope>
    <source>
        <strain evidence="4">ASO4wet</strain>
    </source>
</reference>
<evidence type="ECO:0000313" key="3">
    <source>
        <dbReference type="EMBL" id="QPP06294.1"/>
    </source>
</evidence>
<evidence type="ECO:0000259" key="2">
    <source>
        <dbReference type="Pfam" id="PF01266"/>
    </source>
</evidence>
<feature type="region of interest" description="Disordered" evidence="1">
    <location>
        <begin position="1"/>
        <end position="24"/>
    </location>
</feature>
<organism evidence="3 4">
    <name type="scientific">Streptomyces bathyalis</name>
    <dbReference type="NCBI Taxonomy" id="2710756"/>
    <lineage>
        <taxon>Bacteria</taxon>
        <taxon>Bacillati</taxon>
        <taxon>Actinomycetota</taxon>
        <taxon>Actinomycetes</taxon>
        <taxon>Kitasatosporales</taxon>
        <taxon>Streptomycetaceae</taxon>
        <taxon>Streptomyces</taxon>
    </lineage>
</organism>
<dbReference type="Gene3D" id="3.30.9.10">
    <property type="entry name" value="D-Amino Acid Oxidase, subunit A, domain 2"/>
    <property type="match status" value="1"/>
</dbReference>
<dbReference type="Pfam" id="PF01266">
    <property type="entry name" value="DAO"/>
    <property type="match status" value="1"/>
</dbReference>
<keyword evidence="4" id="KW-1185">Reference proteome</keyword>
<dbReference type="AlphaFoldDB" id="A0A7T1WRA2"/>
<evidence type="ECO:0000256" key="1">
    <source>
        <dbReference type="SAM" id="MobiDB-lite"/>
    </source>
</evidence>
<dbReference type="EMBL" id="CP048882">
    <property type="protein sequence ID" value="QPP06294.1"/>
    <property type="molecule type" value="Genomic_DNA"/>
</dbReference>
<dbReference type="InterPro" id="IPR036188">
    <property type="entry name" value="FAD/NAD-bd_sf"/>
</dbReference>
<evidence type="ECO:0000313" key="4">
    <source>
        <dbReference type="Proteomes" id="UP000595046"/>
    </source>
</evidence>
<dbReference type="SUPFAM" id="SSF51905">
    <property type="entry name" value="FAD/NAD(P)-binding domain"/>
    <property type="match status" value="1"/>
</dbReference>
<dbReference type="Gene3D" id="3.50.50.60">
    <property type="entry name" value="FAD/NAD(P)-binding domain"/>
    <property type="match status" value="1"/>
</dbReference>
<dbReference type="PANTHER" id="PTHR13847">
    <property type="entry name" value="SARCOSINE DEHYDROGENASE-RELATED"/>
    <property type="match status" value="1"/>
</dbReference>
<accession>A0A7T1WRA2</accession>